<protein>
    <submittedName>
        <fullName evidence="1">Uncharacterized protein</fullName>
    </submittedName>
</protein>
<comment type="caution">
    <text evidence="1">The sequence shown here is derived from an EMBL/GenBank/DDBJ whole genome shotgun (WGS) entry which is preliminary data.</text>
</comment>
<gene>
    <name evidence="1" type="ORF">HU200_042558</name>
</gene>
<organism evidence="1 2">
    <name type="scientific">Digitaria exilis</name>
    <dbReference type="NCBI Taxonomy" id="1010633"/>
    <lineage>
        <taxon>Eukaryota</taxon>
        <taxon>Viridiplantae</taxon>
        <taxon>Streptophyta</taxon>
        <taxon>Embryophyta</taxon>
        <taxon>Tracheophyta</taxon>
        <taxon>Spermatophyta</taxon>
        <taxon>Magnoliopsida</taxon>
        <taxon>Liliopsida</taxon>
        <taxon>Poales</taxon>
        <taxon>Poaceae</taxon>
        <taxon>PACMAD clade</taxon>
        <taxon>Panicoideae</taxon>
        <taxon>Panicodae</taxon>
        <taxon>Paniceae</taxon>
        <taxon>Anthephorinae</taxon>
        <taxon>Digitaria</taxon>
    </lineage>
</organism>
<dbReference type="AlphaFoldDB" id="A0A835ECL8"/>
<evidence type="ECO:0000313" key="2">
    <source>
        <dbReference type="Proteomes" id="UP000636709"/>
    </source>
</evidence>
<evidence type="ECO:0000313" key="1">
    <source>
        <dbReference type="EMBL" id="KAF8687641.1"/>
    </source>
</evidence>
<keyword evidence="2" id="KW-1185">Reference proteome</keyword>
<accession>A0A835ECL8</accession>
<sequence length="33" mass="3844">MSNLSKEQKRRTAAVLIYTTWNIYLERATSADL</sequence>
<name>A0A835ECL8_9POAL</name>
<dbReference type="Proteomes" id="UP000636709">
    <property type="component" value="Unassembled WGS sequence"/>
</dbReference>
<reference evidence="1" key="1">
    <citation type="submission" date="2020-07" db="EMBL/GenBank/DDBJ databases">
        <title>Genome sequence and genetic diversity analysis of an under-domesticated orphan crop, white fonio (Digitaria exilis).</title>
        <authorList>
            <person name="Bennetzen J.L."/>
            <person name="Chen S."/>
            <person name="Ma X."/>
            <person name="Wang X."/>
            <person name="Yssel A.E.J."/>
            <person name="Chaluvadi S.R."/>
            <person name="Johnson M."/>
            <person name="Gangashetty P."/>
            <person name="Hamidou F."/>
            <person name="Sanogo M.D."/>
            <person name="Zwaenepoel A."/>
            <person name="Wallace J."/>
            <person name="Van De Peer Y."/>
            <person name="Van Deynze A."/>
        </authorList>
    </citation>
    <scope>NUCLEOTIDE SEQUENCE</scope>
    <source>
        <tissue evidence="1">Leaves</tissue>
    </source>
</reference>
<dbReference type="EMBL" id="JACEFO010002054">
    <property type="protein sequence ID" value="KAF8687641.1"/>
    <property type="molecule type" value="Genomic_DNA"/>
</dbReference>
<proteinExistence type="predicted"/>